<keyword evidence="1" id="KW-0472">Membrane</keyword>
<dbReference type="EMBL" id="PUIB01000018">
    <property type="protein sequence ID" value="PQO33114.1"/>
    <property type="molecule type" value="Genomic_DNA"/>
</dbReference>
<evidence type="ECO:0008006" key="4">
    <source>
        <dbReference type="Google" id="ProtNLM"/>
    </source>
</evidence>
<proteinExistence type="predicted"/>
<keyword evidence="1" id="KW-1133">Transmembrane helix</keyword>
<dbReference type="SUPFAM" id="SSF48452">
    <property type="entry name" value="TPR-like"/>
    <property type="match status" value="1"/>
</dbReference>
<evidence type="ECO:0000313" key="2">
    <source>
        <dbReference type="EMBL" id="PQO33114.1"/>
    </source>
</evidence>
<feature type="transmembrane region" description="Helical" evidence="1">
    <location>
        <begin position="21"/>
        <end position="39"/>
    </location>
</feature>
<name>A0A2S8FMN1_9BACT</name>
<keyword evidence="1" id="KW-0812">Transmembrane</keyword>
<gene>
    <name evidence="2" type="ORF">C5Y98_18460</name>
</gene>
<accession>A0A2S8FMN1</accession>
<sequence length="425" mass="47400">MAGRGLEEGNREVAFQKLYRCVALWGFLLAAVSLCPLSATAQGNLPERDKWVTRLKENATQALADMDKSDAMYDLTVRQVANMLVLTGRYDEVWPWIEKHQKLTVEHYLLVAQWFSSVDQVDYALKLADSLADDEKPMAMRVIAGAQAKRGGIQDAINLLPKISDADPHAKNFARYSIATAYAKAGKYDDAEKLLPTITDVDVRQAAETVINEFRKRRTPGEPGYSKFKAEYEKNSFPPTAGVMRWVAEAEVALAKGNKPLAGRHLMKASEMLRKIDPDLTTSATIEIAQVAEQAGMTDLAIKAFRHAVETDLNTRGVSWDGFRDAPGHANEAFDAFARVIPTEEVERMIQRSQNNPLKKSLTANLIAVLVKQGELEKASQFYQGQASPAQKYEISQEVLEHAFGLRFETSINYSVDLPLPQFLY</sequence>
<comment type="caution">
    <text evidence="2">The sequence shown here is derived from an EMBL/GenBank/DDBJ whole genome shotgun (WGS) entry which is preliminary data.</text>
</comment>
<evidence type="ECO:0000256" key="1">
    <source>
        <dbReference type="SAM" id="Phobius"/>
    </source>
</evidence>
<dbReference type="Proteomes" id="UP000239388">
    <property type="component" value="Unassembled WGS sequence"/>
</dbReference>
<organism evidence="2 3">
    <name type="scientific">Blastopirellula marina</name>
    <dbReference type="NCBI Taxonomy" id="124"/>
    <lineage>
        <taxon>Bacteria</taxon>
        <taxon>Pseudomonadati</taxon>
        <taxon>Planctomycetota</taxon>
        <taxon>Planctomycetia</taxon>
        <taxon>Pirellulales</taxon>
        <taxon>Pirellulaceae</taxon>
        <taxon>Blastopirellula</taxon>
    </lineage>
</organism>
<dbReference type="InterPro" id="IPR011990">
    <property type="entry name" value="TPR-like_helical_dom_sf"/>
</dbReference>
<dbReference type="AlphaFoldDB" id="A0A2S8FMN1"/>
<dbReference type="Gene3D" id="1.25.40.10">
    <property type="entry name" value="Tetratricopeptide repeat domain"/>
    <property type="match status" value="2"/>
</dbReference>
<reference evidence="2 3" key="1">
    <citation type="submission" date="2018-02" db="EMBL/GenBank/DDBJ databases">
        <title>Comparative genomes isolates from brazilian mangrove.</title>
        <authorList>
            <person name="Araujo J.E."/>
            <person name="Taketani R.G."/>
            <person name="Silva M.C.P."/>
            <person name="Loureco M.V."/>
            <person name="Andreote F.D."/>
        </authorList>
    </citation>
    <scope>NUCLEOTIDE SEQUENCE [LARGE SCALE GENOMIC DNA]</scope>
    <source>
        <strain evidence="2 3">NAP PRIS-MGV</strain>
    </source>
</reference>
<protein>
    <recommendedName>
        <fullName evidence="4">Tetratricopeptide repeat protein</fullName>
    </recommendedName>
</protein>
<evidence type="ECO:0000313" key="3">
    <source>
        <dbReference type="Proteomes" id="UP000239388"/>
    </source>
</evidence>